<sequence length="240" mass="27879">MNSNFNYPHKLSFAQKLYNIINNEPFISWSSDGDSFYISDVNEFESIVKLKLNNSSMLSFVRQLHIYGFKRTIDGRRTRYQIKTNFASFYHPSFQRDRPDLLCEVKRQRRPVKDNVQFVHNTSDISMKLQSPPQVYLDSRSFAPVITQTSSTTSSFTRSPSPIYHPLVTSDQLILPSIQYNLNKSFPKAIPYTTPKNNNVDYTRIENIISTQPLIAKTEKRVQNPLPQEITNHPLLKILN</sequence>
<dbReference type="STRING" id="796925.A0A137PBD3"/>
<evidence type="ECO:0000256" key="2">
    <source>
        <dbReference type="ARBA" id="ARBA00006403"/>
    </source>
</evidence>
<evidence type="ECO:0000313" key="7">
    <source>
        <dbReference type="EMBL" id="KXN72318.1"/>
    </source>
</evidence>
<dbReference type="InterPro" id="IPR036390">
    <property type="entry name" value="WH_DNA-bd_sf"/>
</dbReference>
<dbReference type="AlphaFoldDB" id="A0A137PBD3"/>
<dbReference type="PANTHER" id="PTHR10015">
    <property type="entry name" value="HEAT SHOCK TRANSCRIPTION FACTOR"/>
    <property type="match status" value="1"/>
</dbReference>
<dbReference type="Pfam" id="PF00447">
    <property type="entry name" value="HSF_DNA-bind"/>
    <property type="match status" value="1"/>
</dbReference>
<name>A0A137PBD3_CONC2</name>
<dbReference type="GO" id="GO:0003700">
    <property type="term" value="F:DNA-binding transcription factor activity"/>
    <property type="evidence" value="ECO:0007669"/>
    <property type="project" value="InterPro"/>
</dbReference>
<evidence type="ECO:0000313" key="8">
    <source>
        <dbReference type="Proteomes" id="UP000070444"/>
    </source>
</evidence>
<dbReference type="OrthoDB" id="60033at2759"/>
<dbReference type="InterPro" id="IPR036388">
    <property type="entry name" value="WH-like_DNA-bd_sf"/>
</dbReference>
<organism evidence="7 8">
    <name type="scientific">Conidiobolus coronatus (strain ATCC 28846 / CBS 209.66 / NRRL 28638)</name>
    <name type="common">Delacroixia coronata</name>
    <dbReference type="NCBI Taxonomy" id="796925"/>
    <lineage>
        <taxon>Eukaryota</taxon>
        <taxon>Fungi</taxon>
        <taxon>Fungi incertae sedis</taxon>
        <taxon>Zoopagomycota</taxon>
        <taxon>Entomophthoromycotina</taxon>
        <taxon>Entomophthoromycetes</taxon>
        <taxon>Entomophthorales</taxon>
        <taxon>Ancylistaceae</taxon>
        <taxon>Conidiobolus</taxon>
    </lineage>
</organism>
<dbReference type="GO" id="GO:0005634">
    <property type="term" value="C:nucleus"/>
    <property type="evidence" value="ECO:0007669"/>
    <property type="project" value="UniProtKB-SubCell"/>
</dbReference>
<proteinExistence type="inferred from homology"/>
<feature type="domain" description="HSF-type DNA-binding" evidence="6">
    <location>
        <begin position="9"/>
        <end position="108"/>
    </location>
</feature>
<gene>
    <name evidence="7" type="ORF">CONCODRAFT_69102</name>
</gene>
<evidence type="ECO:0000256" key="1">
    <source>
        <dbReference type="ARBA" id="ARBA00004123"/>
    </source>
</evidence>
<dbReference type="Gene3D" id="1.10.10.10">
    <property type="entry name" value="Winged helix-like DNA-binding domain superfamily/Winged helix DNA-binding domain"/>
    <property type="match status" value="1"/>
</dbReference>
<protein>
    <submittedName>
        <fullName evidence="7">Winged helix DNA-binding domain-containing protein</fullName>
    </submittedName>
</protein>
<dbReference type="PANTHER" id="PTHR10015:SF427">
    <property type="entry name" value="HEAT SHOCK FACTOR PROTEIN"/>
    <property type="match status" value="1"/>
</dbReference>
<evidence type="ECO:0000256" key="3">
    <source>
        <dbReference type="ARBA" id="ARBA00023125"/>
    </source>
</evidence>
<dbReference type="EMBL" id="KQ964455">
    <property type="protein sequence ID" value="KXN72318.1"/>
    <property type="molecule type" value="Genomic_DNA"/>
</dbReference>
<accession>A0A137PBD3</accession>
<reference evidence="7 8" key="1">
    <citation type="journal article" date="2015" name="Genome Biol. Evol.">
        <title>Phylogenomic analyses indicate that early fungi evolved digesting cell walls of algal ancestors of land plants.</title>
        <authorList>
            <person name="Chang Y."/>
            <person name="Wang S."/>
            <person name="Sekimoto S."/>
            <person name="Aerts A.L."/>
            <person name="Choi C."/>
            <person name="Clum A."/>
            <person name="LaButti K.M."/>
            <person name="Lindquist E.A."/>
            <person name="Yee Ngan C."/>
            <person name="Ohm R.A."/>
            <person name="Salamov A.A."/>
            <person name="Grigoriev I.V."/>
            <person name="Spatafora J.W."/>
            <person name="Berbee M.L."/>
        </authorList>
    </citation>
    <scope>NUCLEOTIDE SEQUENCE [LARGE SCALE GENOMIC DNA]</scope>
    <source>
        <strain evidence="7 8">NRRL 28638</strain>
    </source>
</reference>
<dbReference type="SMART" id="SM00415">
    <property type="entry name" value="HSF"/>
    <property type="match status" value="1"/>
</dbReference>
<keyword evidence="3 7" id="KW-0238">DNA-binding</keyword>
<dbReference type="GO" id="GO:0043565">
    <property type="term" value="F:sequence-specific DNA binding"/>
    <property type="evidence" value="ECO:0007669"/>
    <property type="project" value="InterPro"/>
</dbReference>
<evidence type="ECO:0000259" key="6">
    <source>
        <dbReference type="SMART" id="SM00415"/>
    </source>
</evidence>
<dbReference type="SUPFAM" id="SSF46785">
    <property type="entry name" value="Winged helix' DNA-binding domain"/>
    <property type="match status" value="1"/>
</dbReference>
<evidence type="ECO:0000256" key="4">
    <source>
        <dbReference type="ARBA" id="ARBA00023242"/>
    </source>
</evidence>
<evidence type="ECO:0000256" key="5">
    <source>
        <dbReference type="RuleBase" id="RU004020"/>
    </source>
</evidence>
<keyword evidence="4" id="KW-0539">Nucleus</keyword>
<dbReference type="Proteomes" id="UP000070444">
    <property type="component" value="Unassembled WGS sequence"/>
</dbReference>
<comment type="subcellular location">
    <subcellularLocation>
        <location evidence="1">Nucleus</location>
    </subcellularLocation>
</comment>
<keyword evidence="8" id="KW-1185">Reference proteome</keyword>
<dbReference type="InterPro" id="IPR000232">
    <property type="entry name" value="HSF_DNA-bd"/>
</dbReference>
<comment type="similarity">
    <text evidence="2 5">Belongs to the HSF family.</text>
</comment>